<dbReference type="Pfam" id="PF00698">
    <property type="entry name" value="Acyl_transf_1"/>
    <property type="match status" value="1"/>
</dbReference>
<dbReference type="Pfam" id="PF21089">
    <property type="entry name" value="PKS_DH_N"/>
    <property type="match status" value="1"/>
</dbReference>
<dbReference type="InterPro" id="IPR014031">
    <property type="entry name" value="Ketoacyl_synth_C"/>
</dbReference>
<dbReference type="PROSITE" id="PS00012">
    <property type="entry name" value="PHOSPHOPANTETHEINE"/>
    <property type="match status" value="1"/>
</dbReference>
<dbReference type="OrthoDB" id="329835at2759"/>
<dbReference type="SUPFAM" id="SSF52151">
    <property type="entry name" value="FabD/lysophospholipase-like"/>
    <property type="match status" value="1"/>
</dbReference>
<dbReference type="EMBL" id="MCFJ01000006">
    <property type="protein sequence ID" value="ORY65436.1"/>
    <property type="molecule type" value="Genomic_DNA"/>
</dbReference>
<evidence type="ECO:0000313" key="8">
    <source>
        <dbReference type="EMBL" id="ORY65436.1"/>
    </source>
</evidence>
<protein>
    <recommendedName>
        <fullName evidence="10">Polyketide synthase</fullName>
    </recommendedName>
</protein>
<dbReference type="InterPro" id="IPR016036">
    <property type="entry name" value="Malonyl_transacylase_ACP-bd"/>
</dbReference>
<dbReference type="InterPro" id="IPR036736">
    <property type="entry name" value="ACP-like_sf"/>
</dbReference>
<dbReference type="Gene3D" id="3.30.70.3290">
    <property type="match status" value="1"/>
</dbReference>
<accession>A0A1Y2E287</accession>
<dbReference type="InterPro" id="IPR016035">
    <property type="entry name" value="Acyl_Trfase/lysoPLipase"/>
</dbReference>
<organism evidence="8 9">
    <name type="scientific">Pseudomassariella vexata</name>
    <dbReference type="NCBI Taxonomy" id="1141098"/>
    <lineage>
        <taxon>Eukaryota</taxon>
        <taxon>Fungi</taxon>
        <taxon>Dikarya</taxon>
        <taxon>Ascomycota</taxon>
        <taxon>Pezizomycotina</taxon>
        <taxon>Sordariomycetes</taxon>
        <taxon>Xylariomycetidae</taxon>
        <taxon>Amphisphaeriales</taxon>
        <taxon>Pseudomassariaceae</taxon>
        <taxon>Pseudomassariella</taxon>
    </lineage>
</organism>
<keyword evidence="1" id="KW-0596">Phosphopantetheine</keyword>
<dbReference type="Gene3D" id="3.40.50.1820">
    <property type="entry name" value="alpha/beta hydrolase"/>
    <property type="match status" value="1"/>
</dbReference>
<dbReference type="InterPro" id="IPR001227">
    <property type="entry name" value="Ac_transferase_dom_sf"/>
</dbReference>
<feature type="region of interest" description="N-terminal hotdog fold" evidence="5">
    <location>
        <begin position="1308"/>
        <end position="1436"/>
    </location>
</feature>
<name>A0A1Y2E287_9PEZI</name>
<dbReference type="InterPro" id="IPR029058">
    <property type="entry name" value="AB_hydrolase_fold"/>
</dbReference>
<dbReference type="InterPro" id="IPR049551">
    <property type="entry name" value="PKS_DH_C"/>
</dbReference>
<evidence type="ECO:0000256" key="5">
    <source>
        <dbReference type="PROSITE-ProRule" id="PRU01363"/>
    </source>
</evidence>
<dbReference type="InterPro" id="IPR006162">
    <property type="entry name" value="Ppantetheine_attach_site"/>
</dbReference>
<dbReference type="Pfam" id="PF00975">
    <property type="entry name" value="Thioesterase"/>
    <property type="match status" value="1"/>
</dbReference>
<dbReference type="SUPFAM" id="SSF53901">
    <property type="entry name" value="Thiolase-like"/>
    <property type="match status" value="1"/>
</dbReference>
<dbReference type="RefSeq" id="XP_040716588.1">
    <property type="nucleotide sequence ID" value="XM_040860206.1"/>
</dbReference>
<dbReference type="SUPFAM" id="SSF55048">
    <property type="entry name" value="Probable ACP-binding domain of malonyl-CoA ACP transacylase"/>
    <property type="match status" value="1"/>
</dbReference>
<dbReference type="InParanoid" id="A0A1Y2E287"/>
<dbReference type="SMART" id="SM00827">
    <property type="entry name" value="PKS_AT"/>
    <property type="match status" value="1"/>
</dbReference>
<dbReference type="SMART" id="SM00825">
    <property type="entry name" value="PKS_KS"/>
    <property type="match status" value="1"/>
</dbReference>
<dbReference type="Pfam" id="PF02801">
    <property type="entry name" value="Ketoacyl-synt_C"/>
    <property type="match status" value="1"/>
</dbReference>
<dbReference type="InterPro" id="IPR020841">
    <property type="entry name" value="PKS_Beta-ketoAc_synthase_dom"/>
</dbReference>
<dbReference type="STRING" id="1141098.A0A1Y2E287"/>
<dbReference type="Proteomes" id="UP000193689">
    <property type="component" value="Unassembled WGS sequence"/>
</dbReference>
<dbReference type="Gene3D" id="1.10.1200.10">
    <property type="entry name" value="ACP-like"/>
    <property type="match status" value="1"/>
</dbReference>
<dbReference type="PROSITE" id="PS52019">
    <property type="entry name" value="PKS_MFAS_DH"/>
    <property type="match status" value="1"/>
</dbReference>
<dbReference type="Gene3D" id="3.40.47.10">
    <property type="match status" value="1"/>
</dbReference>
<dbReference type="SUPFAM" id="SSF53474">
    <property type="entry name" value="alpha/beta-Hydrolases"/>
    <property type="match status" value="1"/>
</dbReference>
<evidence type="ECO:0000313" key="9">
    <source>
        <dbReference type="Proteomes" id="UP000193689"/>
    </source>
</evidence>
<dbReference type="InterPro" id="IPR009081">
    <property type="entry name" value="PP-bd_ACP"/>
</dbReference>
<feature type="active site" description="Proton donor; for dehydratase activity" evidence="5">
    <location>
        <position position="1523"/>
    </location>
</feature>
<dbReference type="InterPro" id="IPR049900">
    <property type="entry name" value="PKS_mFAS_DH"/>
</dbReference>
<dbReference type="InterPro" id="IPR001031">
    <property type="entry name" value="Thioesterase"/>
</dbReference>
<dbReference type="GO" id="GO:0004312">
    <property type="term" value="F:fatty acid synthase activity"/>
    <property type="evidence" value="ECO:0007669"/>
    <property type="project" value="TreeGrafter"/>
</dbReference>
<dbReference type="InterPro" id="IPR030918">
    <property type="entry name" value="PT_fungal_PKS"/>
</dbReference>
<dbReference type="CDD" id="cd00833">
    <property type="entry name" value="PKS"/>
    <property type="match status" value="1"/>
</dbReference>
<dbReference type="Pfam" id="PF00550">
    <property type="entry name" value="PP-binding"/>
    <property type="match status" value="1"/>
</dbReference>
<proteinExistence type="predicted"/>
<evidence type="ECO:0000256" key="3">
    <source>
        <dbReference type="ARBA" id="ARBA00022679"/>
    </source>
</evidence>
<sequence>MSASTKYYLLFGGQGSTTVFSHSASAAAEEDAHSASAGSILLSRCHVAFLQEIASLDARSQDVLAIDLGLFPLPRDLLKPVAQYHTHAVLQATTIYLCQVLHYLAEIHRVDGRFEDFFDHVRETAGFSSGLLPAVVAARSHSLDEFITTAVEVFRLAFWIAFRTLFRDINTNTSLATDGDMASQATSSLVIRGLSPSQVEERLKQHFTTQELGQFSQKPLRRLQISAISSSSVVSVSGPGVELSAFRKQAVPDLTTTFAHIHGWYHGGDQLEDVVKEVLEDLRRRAISFPKCSGPTKPIRSTVDGTLFDTSDADASNLLEWIVRHLLVYCVNWSDTSLQIAVDVRGLLVREPATVVKLLSFGPSSGSLFPDFQTLDPRIQLLDLSSFKTNNKSRLPYEHRDSIAIVGMSVNLPKGKGTSELWETLSQGLNAVQEIPESRFKVSEYYSEDSHKPRSMPTRHGAFLGDPFSFDNAFFNISPREAKSMDPQQRILLHAAQEAFEDAGYVADSSPSFQRASMGCYIGLATGDYTDNLRNDIDVFYSPGTLRAFHSGRISYFYRLSGPSIVTDTACSSSMVSVYQACRALQHGDCTATIAGGVNVISSPDMYLGLARGHFLSSTGGCKPFDAAADGYCRAEGCVLFVLKRLSDAIAENDRIHGVIRNIMINQSGNAHSITHPHSQTQIDLFQRLLQQTNVDPGSVGVIEAHGTGTQAGDAREIESLRTIFGPHHFTAANPLVVSSIKGNIGHCEAASGAAGLAKLLLMLREKKIPIQVGFKDINPCFTDLESSSFVIPRRTTTWNHSQRSPRRAMLNNFGAAGSNTSLLLEEWVEPPVTQPRNRERSAFIFASSAKSQITLRAAVHQYLQFLEKAERRPSLKDICYTATARRQVYDHRISMVCTSINDLRTKLEHVKAINSVPARTVSATIFVFSGQGGLYQGMGNDFMYTFPAFREDVMTCEGILQGLGYPSMLSILCRDQGDAMALDSAELIIASQCACMALEYALAKMFMSWGILPNYIMGHSLGEYAALCISGALSLEDALRVVATRAKLMSENCLPGTSGMLACNLSPEKAEELILENQNTSQLTVTCLNGISDCVVGGLLDQISLFQKECKRRKVKSKLLDVPYAFHSPAMDPILQPLQELGRSIKFKRPTIPVISNVFGRIFEEDDFSSDYFALHARQPVHFSEGLMSLQSRELLDDSVFLEIGPQPTTIPMLRSSIYSQSCTYLNTLQKGQDAWASISSTLAAISLRKIPVNWREVFTGTSAKMTSLPGHLLEGSSFMIPYQEPLQVFSLPGQNMTNPRTKTGFGLLPWLKTQASSDEEFVLETTLAILGPLISGHNVGGSPICPASVFHELAIEATQTILEPLERQVLVVSEMNFASPLIYVISHKTDVVTVYITRNDSTSSADFKITSCSAQDQKETLHCTGRVAIQNFWTTPSHWMKDAAIVARQSHYFSGAGRNHINTFRTKVLYEAIFTRVVRYSLEYQTLVYLNVADSNLEGIGEFKLPSSSQTEYLAHPVFTDTLLHAAGFIANLAVRSDEVGICARVESIEISYRDIDYTGSFTVYCSLLEIKGIILADATALDSSGKVVAVVRGMEFKRLRLSAFQHMLSLKSIALEPREDPLEQAKPQLVTGLITPPITGDDMNSLIEAPGSLLHDVSQALKGIVMDVGGFSEQDMDYTKSLDELGIDSLVQIEIISKVTCTFPGQAGLDHHALSECETLESLENKLSSILQSSMEIAALTGPPVSTSQQDSRQPTLIPSYYSPSDSVQKSPVTLHISQGTEAPLCLFHDGSGQVSMYARLRDHDRSTYAFSDPHFGSDKRPHCSINQMAKSYVSLLTKSSFSPLIVGGWSFGGVVAFEAAQQLMAEGFEVKGLVLIDSPNPDDHKPLPNEVIANILKPSGQTLALNSHTALKEEFQFNASMLGNYKAVPLSKTNKPKLKTVMLRSQDIFDTEKLCGVRYDWLSNQDTRDAAIVAWEALVGGHAETLPIPGNHFEPFSESNINETGAQLWKACRYIEDWSEF</sequence>
<dbReference type="Gene3D" id="3.40.366.10">
    <property type="entry name" value="Malonyl-Coenzyme A Acyl Carrier Protein, domain 2"/>
    <property type="match status" value="3"/>
</dbReference>
<dbReference type="InterPro" id="IPR014043">
    <property type="entry name" value="Acyl_transferase_dom"/>
</dbReference>
<dbReference type="InterPro" id="IPR014030">
    <property type="entry name" value="Ketoacyl_synth_N"/>
</dbReference>
<dbReference type="GeneID" id="63776418"/>
<dbReference type="SUPFAM" id="SSF47336">
    <property type="entry name" value="ACP-like"/>
    <property type="match status" value="1"/>
</dbReference>
<dbReference type="InterPro" id="IPR016039">
    <property type="entry name" value="Thiolase-like"/>
</dbReference>
<keyword evidence="4" id="KW-0511">Multifunctional enzyme</keyword>
<evidence type="ECO:0000256" key="1">
    <source>
        <dbReference type="ARBA" id="ARBA00022450"/>
    </source>
</evidence>
<feature type="domain" description="Ketosynthase family 3 (KS3)" evidence="6">
    <location>
        <begin position="400"/>
        <end position="827"/>
    </location>
</feature>
<reference evidence="8 9" key="1">
    <citation type="submission" date="2016-07" db="EMBL/GenBank/DDBJ databases">
        <title>Pervasive Adenine N6-methylation of Active Genes in Fungi.</title>
        <authorList>
            <consortium name="DOE Joint Genome Institute"/>
            <person name="Mondo S.J."/>
            <person name="Dannebaum R.O."/>
            <person name="Kuo R.C."/>
            <person name="Labutti K."/>
            <person name="Haridas S."/>
            <person name="Kuo A."/>
            <person name="Salamov A."/>
            <person name="Ahrendt S.R."/>
            <person name="Lipzen A."/>
            <person name="Sullivan W."/>
            <person name="Andreopoulos W.B."/>
            <person name="Clum A."/>
            <person name="Lindquist E."/>
            <person name="Daum C."/>
            <person name="Ramamoorthy G.K."/>
            <person name="Gryganskyi A."/>
            <person name="Culley D."/>
            <person name="Magnuson J.K."/>
            <person name="James T.Y."/>
            <person name="O'Malley M.A."/>
            <person name="Stajich J.E."/>
            <person name="Spatafora J.W."/>
            <person name="Visel A."/>
            <person name="Grigoriev I.V."/>
        </authorList>
    </citation>
    <scope>NUCLEOTIDE SEQUENCE [LARGE SCALE GENOMIC DNA]</scope>
    <source>
        <strain evidence="8 9">CBS 129021</strain>
    </source>
</reference>
<feature type="domain" description="PKS/mFAS DH" evidence="7">
    <location>
        <begin position="1308"/>
        <end position="1608"/>
    </location>
</feature>
<comment type="caution">
    <text evidence="8">The sequence shown here is derived from an EMBL/GenBank/DDBJ whole genome shotgun (WGS) entry which is preliminary data.</text>
</comment>
<dbReference type="NCBIfam" id="TIGR04532">
    <property type="entry name" value="PT_fungal_PKS"/>
    <property type="match status" value="1"/>
</dbReference>
<dbReference type="InterPro" id="IPR050091">
    <property type="entry name" value="PKS_NRPS_Biosynth_Enz"/>
</dbReference>
<feature type="active site" description="Proton acceptor; for dehydratase activity" evidence="5">
    <location>
        <position position="1339"/>
    </location>
</feature>
<keyword evidence="9" id="KW-1185">Reference proteome</keyword>
<dbReference type="Pfam" id="PF14765">
    <property type="entry name" value="PS-DH"/>
    <property type="match status" value="1"/>
</dbReference>
<dbReference type="InterPro" id="IPR049552">
    <property type="entry name" value="PKS_DH_N"/>
</dbReference>
<dbReference type="PROSITE" id="PS00606">
    <property type="entry name" value="KS3_1"/>
    <property type="match status" value="1"/>
</dbReference>
<evidence type="ECO:0000256" key="2">
    <source>
        <dbReference type="ARBA" id="ARBA00022553"/>
    </source>
</evidence>
<dbReference type="InterPro" id="IPR042104">
    <property type="entry name" value="PKS_dehydratase_sf"/>
</dbReference>
<keyword evidence="3" id="KW-0808">Transferase</keyword>
<dbReference type="PANTHER" id="PTHR43775">
    <property type="entry name" value="FATTY ACID SYNTHASE"/>
    <property type="match status" value="1"/>
</dbReference>
<dbReference type="Pfam" id="PF00109">
    <property type="entry name" value="ketoacyl-synt"/>
    <property type="match status" value="1"/>
</dbReference>
<dbReference type="Pfam" id="PF16073">
    <property type="entry name" value="SAT"/>
    <property type="match status" value="1"/>
</dbReference>
<dbReference type="GO" id="GO:0006633">
    <property type="term" value="P:fatty acid biosynthetic process"/>
    <property type="evidence" value="ECO:0007669"/>
    <property type="project" value="InterPro"/>
</dbReference>
<dbReference type="GO" id="GO:0004315">
    <property type="term" value="F:3-oxoacyl-[acyl-carrier-protein] synthase activity"/>
    <property type="evidence" value="ECO:0007669"/>
    <property type="project" value="InterPro"/>
</dbReference>
<evidence type="ECO:0008006" key="10">
    <source>
        <dbReference type="Google" id="ProtNLM"/>
    </source>
</evidence>
<dbReference type="GO" id="GO:0044550">
    <property type="term" value="P:secondary metabolite biosynthetic process"/>
    <property type="evidence" value="ECO:0007669"/>
    <property type="project" value="TreeGrafter"/>
</dbReference>
<dbReference type="Gene3D" id="3.10.129.110">
    <property type="entry name" value="Polyketide synthase dehydratase"/>
    <property type="match status" value="1"/>
</dbReference>
<feature type="region of interest" description="C-terminal hotdog fold" evidence="5">
    <location>
        <begin position="1462"/>
        <end position="1608"/>
    </location>
</feature>
<dbReference type="PANTHER" id="PTHR43775:SF37">
    <property type="entry name" value="SI:DKEY-61P9.11"/>
    <property type="match status" value="1"/>
</dbReference>
<evidence type="ECO:0000256" key="4">
    <source>
        <dbReference type="ARBA" id="ARBA00023268"/>
    </source>
</evidence>
<evidence type="ECO:0000259" key="7">
    <source>
        <dbReference type="PROSITE" id="PS52019"/>
    </source>
</evidence>
<keyword evidence="2" id="KW-0597">Phosphoprotein</keyword>
<gene>
    <name evidence="8" type="ORF">BCR38DRAFT_432775</name>
</gene>
<dbReference type="PROSITE" id="PS52004">
    <property type="entry name" value="KS3_2"/>
    <property type="match status" value="1"/>
</dbReference>
<evidence type="ECO:0000259" key="6">
    <source>
        <dbReference type="PROSITE" id="PS52004"/>
    </source>
</evidence>
<dbReference type="InterPro" id="IPR032088">
    <property type="entry name" value="SAT"/>
</dbReference>
<dbReference type="InterPro" id="IPR018201">
    <property type="entry name" value="Ketoacyl_synth_AS"/>
</dbReference>
<dbReference type="Pfam" id="PF22621">
    <property type="entry name" value="CurL-like_PKS_C"/>
    <property type="match status" value="1"/>
</dbReference>